<feature type="compositionally biased region" description="Polar residues" evidence="1">
    <location>
        <begin position="73"/>
        <end position="99"/>
    </location>
</feature>
<evidence type="ECO:0008006" key="6">
    <source>
        <dbReference type="Google" id="ProtNLM"/>
    </source>
</evidence>
<evidence type="ECO:0000256" key="2">
    <source>
        <dbReference type="SAM" id="Phobius"/>
    </source>
</evidence>
<keyword evidence="2" id="KW-1133">Transmembrane helix</keyword>
<dbReference type="RefSeq" id="XP_013067254.2">
    <property type="nucleotide sequence ID" value="XM_013211800.2"/>
</dbReference>
<dbReference type="VEuPathDB" id="VectorBase:BGLB036817"/>
<feature type="chain" id="PRO_5012180640" description="Resistance to inhibitors of cholinesterase protein 3 N-terminal domain-containing protein" evidence="3">
    <location>
        <begin position="18"/>
        <end position="214"/>
    </location>
</feature>
<feature type="region of interest" description="Disordered" evidence="1">
    <location>
        <begin position="73"/>
        <end position="114"/>
    </location>
</feature>
<dbReference type="EnsemblMetazoa" id="BGLB036817-RA">
    <property type="protein sequence ID" value="BGLB036817-PA"/>
    <property type="gene ID" value="BGLB036817"/>
</dbReference>
<keyword evidence="2" id="KW-0472">Membrane</keyword>
<dbReference type="Proteomes" id="UP000076420">
    <property type="component" value="Unassembled WGS sequence"/>
</dbReference>
<feature type="transmembrane region" description="Helical" evidence="2">
    <location>
        <begin position="125"/>
        <end position="150"/>
    </location>
</feature>
<evidence type="ECO:0000256" key="3">
    <source>
        <dbReference type="SAM" id="SignalP"/>
    </source>
</evidence>
<keyword evidence="3" id="KW-0732">Signal</keyword>
<proteinExistence type="predicted"/>
<name>A0A2C9LZM0_BIOGL</name>
<dbReference type="OrthoDB" id="10347642at2759"/>
<gene>
    <name evidence="4" type="primary">106055514</name>
</gene>
<evidence type="ECO:0000313" key="4">
    <source>
        <dbReference type="EnsemblMetazoa" id="BGLB036817-PA"/>
    </source>
</evidence>
<dbReference type="KEGG" id="bgt:106055514"/>
<protein>
    <recommendedName>
        <fullName evidence="6">Resistance to inhibitors of cholinesterase protein 3 N-terminal domain-containing protein</fullName>
    </recommendedName>
</protein>
<sequence>MLLICNIYLYLLAQCLANRTKNVRALTDWPESKKNPQRLKNLDKSDEMFAIFNNLPSTVGLNLLSLKQVLEPNSSQSNSSIPVKQENISESDTTKTLSTAAEERTQKTSKTPSIQTKSKDKNIFYIFRFLIPLIVLILMLIYVFGLAWYYRRQILSTIDSAEKKSQGSMASRISDDDNLRMRYKVMEAKDESLRTMGANKDSTVSQAFPLSRIQ</sequence>
<dbReference type="AlphaFoldDB" id="A0A2C9LZM0"/>
<dbReference type="VEuPathDB" id="VectorBase:BGLAX_026537"/>
<reference evidence="4" key="1">
    <citation type="submission" date="2020-05" db="UniProtKB">
        <authorList>
            <consortium name="EnsemblMetazoa"/>
        </authorList>
    </citation>
    <scope>IDENTIFICATION</scope>
    <source>
        <strain evidence="4">BB02</strain>
    </source>
</reference>
<accession>A0A2C9LZM0</accession>
<evidence type="ECO:0000256" key="1">
    <source>
        <dbReference type="SAM" id="MobiDB-lite"/>
    </source>
</evidence>
<feature type="signal peptide" evidence="3">
    <location>
        <begin position="1"/>
        <end position="17"/>
    </location>
</feature>
<keyword evidence="2" id="KW-0812">Transmembrane</keyword>
<organism evidence="4 5">
    <name type="scientific">Biomphalaria glabrata</name>
    <name type="common">Bloodfluke planorb</name>
    <name type="synonym">Freshwater snail</name>
    <dbReference type="NCBI Taxonomy" id="6526"/>
    <lineage>
        <taxon>Eukaryota</taxon>
        <taxon>Metazoa</taxon>
        <taxon>Spiralia</taxon>
        <taxon>Lophotrochozoa</taxon>
        <taxon>Mollusca</taxon>
        <taxon>Gastropoda</taxon>
        <taxon>Heterobranchia</taxon>
        <taxon>Euthyneura</taxon>
        <taxon>Panpulmonata</taxon>
        <taxon>Hygrophila</taxon>
        <taxon>Lymnaeoidea</taxon>
        <taxon>Planorbidae</taxon>
        <taxon>Biomphalaria</taxon>
    </lineage>
</organism>
<evidence type="ECO:0000313" key="5">
    <source>
        <dbReference type="Proteomes" id="UP000076420"/>
    </source>
</evidence>